<comment type="caution">
    <text evidence="2">The sequence shown here is derived from an EMBL/GenBank/DDBJ whole genome shotgun (WGS) entry which is preliminary data.</text>
</comment>
<feature type="compositionally biased region" description="Polar residues" evidence="1">
    <location>
        <begin position="44"/>
        <end position="73"/>
    </location>
</feature>
<name>A0AAV7J8X4_COTGL</name>
<evidence type="ECO:0000313" key="2">
    <source>
        <dbReference type="EMBL" id="KAH0568886.1"/>
    </source>
</evidence>
<evidence type="ECO:0000256" key="1">
    <source>
        <dbReference type="SAM" id="MobiDB-lite"/>
    </source>
</evidence>
<organism evidence="2 3">
    <name type="scientific">Cotesia glomerata</name>
    <name type="common">Lepidopteran parasitic wasp</name>
    <name type="synonym">Apanteles glomeratus</name>
    <dbReference type="NCBI Taxonomy" id="32391"/>
    <lineage>
        <taxon>Eukaryota</taxon>
        <taxon>Metazoa</taxon>
        <taxon>Ecdysozoa</taxon>
        <taxon>Arthropoda</taxon>
        <taxon>Hexapoda</taxon>
        <taxon>Insecta</taxon>
        <taxon>Pterygota</taxon>
        <taxon>Neoptera</taxon>
        <taxon>Endopterygota</taxon>
        <taxon>Hymenoptera</taxon>
        <taxon>Apocrita</taxon>
        <taxon>Ichneumonoidea</taxon>
        <taxon>Braconidae</taxon>
        <taxon>Microgastrinae</taxon>
        <taxon>Cotesia</taxon>
    </lineage>
</organism>
<keyword evidence="3" id="KW-1185">Reference proteome</keyword>
<protein>
    <submittedName>
        <fullName evidence="2">Uncharacterized protein</fullName>
    </submittedName>
</protein>
<gene>
    <name evidence="2" type="ORF">KQX54_021582</name>
</gene>
<feature type="region of interest" description="Disordered" evidence="1">
    <location>
        <begin position="28"/>
        <end position="99"/>
    </location>
</feature>
<sequence>MNFLRWYYSTLRRTKSLYQFQLFFSRLGSSSSSAPRKGRGSRSWEVSASEPQLSEQRNLNNSKGFQGQRSSRVNRPDVHEGAPTMLVFTEDDQQPPEPE</sequence>
<reference evidence="2 3" key="1">
    <citation type="journal article" date="2021" name="J. Hered.">
        <title>A chromosome-level genome assembly of the parasitoid wasp, Cotesia glomerata (Hymenoptera: Braconidae).</title>
        <authorList>
            <person name="Pinto B.J."/>
            <person name="Weis J.J."/>
            <person name="Gamble T."/>
            <person name="Ode P.J."/>
            <person name="Paul R."/>
            <person name="Zaspel J.M."/>
        </authorList>
    </citation>
    <scope>NUCLEOTIDE SEQUENCE [LARGE SCALE GENOMIC DNA]</scope>
    <source>
        <strain evidence="2">CgM1</strain>
    </source>
</reference>
<evidence type="ECO:0000313" key="3">
    <source>
        <dbReference type="Proteomes" id="UP000826195"/>
    </source>
</evidence>
<feature type="compositionally biased region" description="Acidic residues" evidence="1">
    <location>
        <begin position="89"/>
        <end position="99"/>
    </location>
</feature>
<dbReference type="AlphaFoldDB" id="A0AAV7J8X4"/>
<accession>A0AAV7J8X4</accession>
<proteinExistence type="predicted"/>
<dbReference type="EMBL" id="JAHXZJ010000001">
    <property type="protein sequence ID" value="KAH0568886.1"/>
    <property type="molecule type" value="Genomic_DNA"/>
</dbReference>
<dbReference type="Proteomes" id="UP000826195">
    <property type="component" value="Unassembled WGS sequence"/>
</dbReference>